<feature type="chain" id="PRO_5032314147" description="GDSL esterase/lipase" evidence="3">
    <location>
        <begin position="20"/>
        <end position="222"/>
    </location>
</feature>
<dbReference type="OrthoDB" id="1600564at2759"/>
<dbReference type="EMBL" id="JADFTS010000006">
    <property type="protein sequence ID" value="KAF9602058.1"/>
    <property type="molecule type" value="Genomic_DNA"/>
</dbReference>
<dbReference type="InterPro" id="IPR001087">
    <property type="entry name" value="GDSL"/>
</dbReference>
<evidence type="ECO:0000256" key="2">
    <source>
        <dbReference type="ARBA" id="ARBA00023180"/>
    </source>
</evidence>
<evidence type="ECO:0000313" key="5">
    <source>
        <dbReference type="Proteomes" id="UP000631114"/>
    </source>
</evidence>
<proteinExistence type="inferred from homology"/>
<dbReference type="Pfam" id="PF00657">
    <property type="entry name" value="Lipase_GDSL"/>
    <property type="match status" value="1"/>
</dbReference>
<evidence type="ECO:0000256" key="3">
    <source>
        <dbReference type="SAM" id="SignalP"/>
    </source>
</evidence>
<organism evidence="4 5">
    <name type="scientific">Coptis chinensis</name>
    <dbReference type="NCBI Taxonomy" id="261450"/>
    <lineage>
        <taxon>Eukaryota</taxon>
        <taxon>Viridiplantae</taxon>
        <taxon>Streptophyta</taxon>
        <taxon>Embryophyta</taxon>
        <taxon>Tracheophyta</taxon>
        <taxon>Spermatophyta</taxon>
        <taxon>Magnoliopsida</taxon>
        <taxon>Ranunculales</taxon>
        <taxon>Ranunculaceae</taxon>
        <taxon>Coptidoideae</taxon>
        <taxon>Coptis</taxon>
    </lineage>
</organism>
<accession>A0A835HPY0</accession>
<gene>
    <name evidence="4" type="ORF">IFM89_024825</name>
</gene>
<evidence type="ECO:0008006" key="6">
    <source>
        <dbReference type="Google" id="ProtNLM"/>
    </source>
</evidence>
<comment type="caution">
    <text evidence="4">The sequence shown here is derived from an EMBL/GenBank/DDBJ whole genome shotgun (WGS) entry which is preliminary data.</text>
</comment>
<feature type="signal peptide" evidence="3">
    <location>
        <begin position="1"/>
        <end position="19"/>
    </location>
</feature>
<comment type="similarity">
    <text evidence="1">Belongs to the 'GDSL' lipolytic enzyme family.</text>
</comment>
<dbReference type="AlphaFoldDB" id="A0A835HPY0"/>
<sequence length="222" mass="24276">MGAWFVIQQVLAMLVVTMAFLGSICEAKSQALGWPFLSPYLLSIGSNYKHGANYATSASTVLFPNTSLFVSGTSPFSLGIQLNQMKAFKARVLELGPSAFLVELPHSSSDLDEYGCMKSYNNAVADYNNMLRDMLGQTRKALPDASVIYVDIHSVYLELFRHPKNHGLIYGTKVCCGQGDGDYNFNPQVFCGNTKLIGGRNVTAKACRGPLQFCELGWSTCN</sequence>
<keyword evidence="5" id="KW-1185">Reference proteome</keyword>
<reference evidence="4 5" key="1">
    <citation type="submission" date="2020-10" db="EMBL/GenBank/DDBJ databases">
        <title>The Coptis chinensis genome and diversification of protoberbering-type alkaloids.</title>
        <authorList>
            <person name="Wang B."/>
            <person name="Shu S."/>
            <person name="Song C."/>
            <person name="Liu Y."/>
        </authorList>
    </citation>
    <scope>NUCLEOTIDE SEQUENCE [LARGE SCALE GENOMIC DNA]</scope>
    <source>
        <strain evidence="4">HL-2020</strain>
        <tissue evidence="4">Leaf</tissue>
    </source>
</reference>
<dbReference type="PANTHER" id="PTHR22835">
    <property type="entry name" value="ZINC FINGER FYVE DOMAIN CONTAINING PROTEIN"/>
    <property type="match status" value="1"/>
</dbReference>
<dbReference type="InterPro" id="IPR036514">
    <property type="entry name" value="SGNH_hydro_sf"/>
</dbReference>
<evidence type="ECO:0000313" key="4">
    <source>
        <dbReference type="EMBL" id="KAF9602058.1"/>
    </source>
</evidence>
<dbReference type="Gene3D" id="3.40.50.1110">
    <property type="entry name" value="SGNH hydrolase"/>
    <property type="match status" value="1"/>
</dbReference>
<dbReference type="GO" id="GO:0016788">
    <property type="term" value="F:hydrolase activity, acting on ester bonds"/>
    <property type="evidence" value="ECO:0007669"/>
    <property type="project" value="InterPro"/>
</dbReference>
<name>A0A835HPY0_9MAGN</name>
<keyword evidence="2" id="KW-0325">Glycoprotein</keyword>
<dbReference type="Proteomes" id="UP000631114">
    <property type="component" value="Unassembled WGS sequence"/>
</dbReference>
<evidence type="ECO:0000256" key="1">
    <source>
        <dbReference type="ARBA" id="ARBA00008668"/>
    </source>
</evidence>
<keyword evidence="3" id="KW-0732">Signal</keyword>
<protein>
    <recommendedName>
        <fullName evidence="6">GDSL esterase/lipase</fullName>
    </recommendedName>
</protein>
<dbReference type="PANTHER" id="PTHR22835:SF476">
    <property type="entry name" value="OS06G0160200 PROTEIN"/>
    <property type="match status" value="1"/>
</dbReference>